<feature type="transmembrane region" description="Helical" evidence="8">
    <location>
        <begin position="623"/>
        <end position="643"/>
    </location>
</feature>
<reference evidence="13 14" key="1">
    <citation type="submission" date="2016-03" db="EMBL/GenBank/DDBJ databases">
        <authorList>
            <person name="Ploux O."/>
        </authorList>
    </citation>
    <scope>NUCLEOTIDE SEQUENCE [LARGE SCALE GENOMIC DNA]</scope>
    <source>
        <strain evidence="13 14">URUG2</strain>
    </source>
</reference>
<dbReference type="PANTHER" id="PTHR13018">
    <property type="entry name" value="PROBABLE MEMBRANE PROTEIN DUF221-RELATED"/>
    <property type="match status" value="1"/>
</dbReference>
<evidence type="ECO:0000256" key="1">
    <source>
        <dbReference type="ARBA" id="ARBA00004141"/>
    </source>
</evidence>
<feature type="compositionally biased region" description="Polar residues" evidence="7">
    <location>
        <begin position="14"/>
        <end position="25"/>
    </location>
</feature>
<accession>A0A2D3V7Z8</accession>
<feature type="transmembrane region" description="Helical" evidence="8">
    <location>
        <begin position="505"/>
        <end position="532"/>
    </location>
</feature>
<comment type="similarity">
    <text evidence="2">Belongs to the CSC1 (TC 1.A.17) family.</text>
</comment>
<dbReference type="PANTHER" id="PTHR13018:SF26">
    <property type="entry name" value="DOMAIN PROTEIN, PUTATIVE (AFU_ORTHOLOGUE AFUA_5G10920)-RELATED"/>
    <property type="match status" value="1"/>
</dbReference>
<evidence type="ECO:0000313" key="14">
    <source>
        <dbReference type="Proteomes" id="UP000225277"/>
    </source>
</evidence>
<dbReference type="Pfam" id="PF02714">
    <property type="entry name" value="RSN1_7TM"/>
    <property type="match status" value="1"/>
</dbReference>
<evidence type="ECO:0000256" key="5">
    <source>
        <dbReference type="ARBA" id="ARBA00022989"/>
    </source>
</evidence>
<dbReference type="GeneID" id="35601877"/>
<dbReference type="InterPro" id="IPR032880">
    <property type="entry name" value="CSC1/OSCA1-like_N"/>
</dbReference>
<feature type="domain" description="CSC1/OSCA1-like cytosolic" evidence="12">
    <location>
        <begin position="203"/>
        <end position="401"/>
    </location>
</feature>
<evidence type="ECO:0000256" key="7">
    <source>
        <dbReference type="SAM" id="MobiDB-lite"/>
    </source>
</evidence>
<dbReference type="Proteomes" id="UP000225277">
    <property type="component" value="Unassembled WGS sequence"/>
</dbReference>
<feature type="transmembrane region" description="Helical" evidence="8">
    <location>
        <begin position="111"/>
        <end position="130"/>
    </location>
</feature>
<dbReference type="GO" id="GO:0005227">
    <property type="term" value="F:calcium-activated cation channel activity"/>
    <property type="evidence" value="ECO:0007669"/>
    <property type="project" value="InterPro"/>
</dbReference>
<feature type="transmembrane region" description="Helical" evidence="8">
    <location>
        <begin position="593"/>
        <end position="611"/>
    </location>
</feature>
<dbReference type="Pfam" id="PF12621">
    <property type="entry name" value="PHM7_ext"/>
    <property type="match status" value="1"/>
</dbReference>
<feature type="domain" description="10TM putative phosphate transporter extracellular tail" evidence="10">
    <location>
        <begin position="808"/>
        <end position="894"/>
    </location>
</feature>
<dbReference type="GO" id="GO:0005886">
    <property type="term" value="C:plasma membrane"/>
    <property type="evidence" value="ECO:0007669"/>
    <property type="project" value="TreeGrafter"/>
</dbReference>
<evidence type="ECO:0000256" key="6">
    <source>
        <dbReference type="ARBA" id="ARBA00023136"/>
    </source>
</evidence>
<dbReference type="AlphaFoldDB" id="A0A2D3V7Z8"/>
<feature type="compositionally biased region" description="Basic and acidic residues" evidence="7">
    <location>
        <begin position="266"/>
        <end position="288"/>
    </location>
</feature>
<feature type="transmembrane region" description="Helical" evidence="8">
    <location>
        <begin position="460"/>
        <end position="484"/>
    </location>
</feature>
<feature type="region of interest" description="Disordered" evidence="7">
    <location>
        <begin position="264"/>
        <end position="292"/>
    </location>
</feature>
<dbReference type="Pfam" id="PF13967">
    <property type="entry name" value="RSN1_TM"/>
    <property type="match status" value="1"/>
</dbReference>
<dbReference type="InterPro" id="IPR003864">
    <property type="entry name" value="CSC1/OSCA1-like_7TM"/>
</dbReference>
<dbReference type="Pfam" id="PF14703">
    <property type="entry name" value="PHM7_cyt"/>
    <property type="match status" value="1"/>
</dbReference>
<dbReference type="EMBL" id="FJUY01000010">
    <property type="protein sequence ID" value="CZT20887.1"/>
    <property type="molecule type" value="Genomic_DNA"/>
</dbReference>
<organism evidence="13 14">
    <name type="scientific">Ramularia collo-cygni</name>
    <dbReference type="NCBI Taxonomy" id="112498"/>
    <lineage>
        <taxon>Eukaryota</taxon>
        <taxon>Fungi</taxon>
        <taxon>Dikarya</taxon>
        <taxon>Ascomycota</taxon>
        <taxon>Pezizomycotina</taxon>
        <taxon>Dothideomycetes</taxon>
        <taxon>Dothideomycetidae</taxon>
        <taxon>Mycosphaerellales</taxon>
        <taxon>Mycosphaerellaceae</taxon>
        <taxon>Ramularia</taxon>
    </lineage>
</organism>
<dbReference type="RefSeq" id="XP_023627776.1">
    <property type="nucleotide sequence ID" value="XM_023772008.1"/>
</dbReference>
<feature type="transmembrane region" description="Helical" evidence="8">
    <location>
        <begin position="671"/>
        <end position="689"/>
    </location>
</feature>
<keyword evidence="3" id="KW-0813">Transport</keyword>
<evidence type="ECO:0000259" key="12">
    <source>
        <dbReference type="Pfam" id="PF14703"/>
    </source>
</evidence>
<evidence type="ECO:0000259" key="11">
    <source>
        <dbReference type="Pfam" id="PF13967"/>
    </source>
</evidence>
<feature type="transmembrane region" description="Helical" evidence="8">
    <location>
        <begin position="552"/>
        <end position="581"/>
    </location>
</feature>
<feature type="region of interest" description="Disordered" evidence="7">
    <location>
        <begin position="1"/>
        <end position="25"/>
    </location>
</feature>
<evidence type="ECO:0000259" key="10">
    <source>
        <dbReference type="Pfam" id="PF12621"/>
    </source>
</evidence>
<feature type="domain" description="CSC1/OSCA1-like N-terminal transmembrane" evidence="11">
    <location>
        <begin position="31"/>
        <end position="180"/>
    </location>
</feature>
<feature type="domain" description="CSC1/OSCA1-like 7TM region" evidence="9">
    <location>
        <begin position="414"/>
        <end position="684"/>
    </location>
</feature>
<keyword evidence="14" id="KW-1185">Reference proteome</keyword>
<keyword evidence="6 8" id="KW-0472">Membrane</keyword>
<evidence type="ECO:0000256" key="8">
    <source>
        <dbReference type="SAM" id="Phobius"/>
    </source>
</evidence>
<proteinExistence type="inferred from homology"/>
<sequence>MEAPQDSPTRLYARQSNAGSNRQDGSSVSQLVSTLIPVLAISTVIFIAFLIFRKRLARVYQPRSFIGSLRNWQRSPRQTAGLLGWRREYTQLKDEFVLGHASLDNYLWLRFFKMLAMMCLIGCFITWPVLFPVNATGTAPNINGLDILSFSHITPGPRYYAQVFVAWAFLSWVMFMITKESKFFVRLRQRYFLSPYMSSRISSRTVLFVNVPEEARNENYLRQEYAGVKSIWLVNVPEDLAEKVDDRDKAAAKLETGEIKMIQNHTKREMKREKKEKKKGVVKERSDPEQGTLVEVEKKDRPAHRLPKLKFLPIGKKVDTVDWSRAELQRLAPEVANEQSRLRGDRSHVQGACFIEFDTVQAAQTATFQATHIDKKDKAKQKMKMTPKELGTPPQDVIWKNTIKSFGKVKLLSAAGTAFVAFLCIFWSIPVAAIGAISNINYLIDKVPFLSFINSIPDKILGVVTGLLPAVLLAVLMLLVPIVCNIIARMFEPTEGAVQMKVQGWYFPFQVIQVFLVTTFASGAASVATQIINDPTTAASLLANNLPKASNFYISYFIIFGLMTTAMQFLNLVPLLFALFLGKILDKTPRKLFNRYANLAGLGWGALYPKFTNLGVVALSYSSIAPLVLGFATVGFFLLYLAFRYNTIFTLGTTASTRGESYARALQQLTVGIYLSEVCLIGLLAIGVASSKQSIGPLVLMIVFLIATIAWHIWLRRGLDKMELDMPGNSINSTGTATNYGYDTEKNTSNTGHLSKDGYEQTSQTQPHIARDEYDEAGDQLQLQNTPAGKVSMMARLKGYFTDSADVAAQKALGHVAPHLGSSPRAYTPQEHDEAYLHPAIISECPIVWIAKDKYGISQQEIRKTTEADGFTMTDKGAIFNDKGKVEWKQDDLREAPIWRDEPTY</sequence>
<evidence type="ECO:0000313" key="13">
    <source>
        <dbReference type="EMBL" id="CZT20887.1"/>
    </source>
</evidence>
<feature type="compositionally biased region" description="Polar residues" evidence="7">
    <location>
        <begin position="736"/>
        <end position="753"/>
    </location>
</feature>
<dbReference type="InterPro" id="IPR027815">
    <property type="entry name" value="CSC1/OSCA1-like_cyt"/>
</dbReference>
<feature type="transmembrane region" description="Helical" evidence="8">
    <location>
        <begin position="695"/>
        <end position="715"/>
    </location>
</feature>
<name>A0A2D3V7Z8_9PEZI</name>
<evidence type="ECO:0000256" key="3">
    <source>
        <dbReference type="ARBA" id="ARBA00022448"/>
    </source>
</evidence>
<evidence type="ECO:0000259" key="9">
    <source>
        <dbReference type="Pfam" id="PF02714"/>
    </source>
</evidence>
<comment type="subcellular location">
    <subcellularLocation>
        <location evidence="1">Membrane</location>
        <topology evidence="1">Multi-pass membrane protein</topology>
    </subcellularLocation>
</comment>
<feature type="transmembrane region" description="Helical" evidence="8">
    <location>
        <begin position="31"/>
        <end position="52"/>
    </location>
</feature>
<dbReference type="InterPro" id="IPR022257">
    <property type="entry name" value="PHM7_ext"/>
</dbReference>
<dbReference type="InterPro" id="IPR045122">
    <property type="entry name" value="Csc1-like"/>
</dbReference>
<keyword evidence="4 8" id="KW-0812">Transmembrane</keyword>
<evidence type="ECO:0000256" key="4">
    <source>
        <dbReference type="ARBA" id="ARBA00022692"/>
    </source>
</evidence>
<keyword evidence="5 8" id="KW-1133">Transmembrane helix</keyword>
<protein>
    <submittedName>
        <fullName evidence="13">Related to DUF221 domain protein</fullName>
    </submittedName>
</protein>
<gene>
    <name evidence="13" type="ORF">RCC_06747</name>
</gene>
<dbReference type="OrthoDB" id="1076608at2759"/>
<feature type="region of interest" description="Disordered" evidence="7">
    <location>
        <begin position="736"/>
        <end position="767"/>
    </location>
</feature>
<evidence type="ECO:0000256" key="2">
    <source>
        <dbReference type="ARBA" id="ARBA00007779"/>
    </source>
</evidence>
<feature type="transmembrane region" description="Helical" evidence="8">
    <location>
        <begin position="411"/>
        <end position="440"/>
    </location>
</feature>
<feature type="transmembrane region" description="Helical" evidence="8">
    <location>
        <begin position="159"/>
        <end position="178"/>
    </location>
</feature>